<keyword evidence="2" id="KW-1185">Reference proteome</keyword>
<protein>
    <submittedName>
        <fullName evidence="1">Uncharacterized protein</fullName>
    </submittedName>
</protein>
<dbReference type="EMBL" id="JAJNAY010000001">
    <property type="protein sequence ID" value="MCD1116749.1"/>
    <property type="molecule type" value="Genomic_DNA"/>
</dbReference>
<evidence type="ECO:0000313" key="2">
    <source>
        <dbReference type="Proteomes" id="UP001108025"/>
    </source>
</evidence>
<dbReference type="RefSeq" id="WP_230668519.1">
    <property type="nucleotide sequence ID" value="NZ_JAJNAY010000001.1"/>
</dbReference>
<proteinExistence type="predicted"/>
<dbReference type="Proteomes" id="UP001108025">
    <property type="component" value="Unassembled WGS sequence"/>
</dbReference>
<gene>
    <name evidence="1" type="ORF">LO744_07755</name>
</gene>
<dbReference type="AlphaFoldDB" id="A0A9Q3V464"/>
<sequence length="79" mass="9524">MKKLLFKIYKQFAVLAIYKNELPTFYDKIFDSEFLDLTKFRDKNSQIKFKELNVSPSKKDKDFYKNTINEIKSSSPRLF</sequence>
<comment type="caution">
    <text evidence="1">The sequence shown here is derived from an EMBL/GenBank/DDBJ whole genome shotgun (WGS) entry which is preliminary data.</text>
</comment>
<reference evidence="1" key="1">
    <citation type="submission" date="2021-11" db="EMBL/GenBank/DDBJ databases">
        <title>Description of novel Chryseobacterium species.</title>
        <authorList>
            <person name="Saticioglu I.B."/>
            <person name="Ay H."/>
            <person name="Altun S."/>
            <person name="Duman M."/>
        </authorList>
    </citation>
    <scope>NUCLEOTIDE SEQUENCE</scope>
    <source>
        <strain evidence="1">C-17</strain>
    </source>
</reference>
<organism evidence="1 2">
    <name type="scientific">Chryseobacterium turcicum</name>
    <dbReference type="NCBI Taxonomy" id="2898076"/>
    <lineage>
        <taxon>Bacteria</taxon>
        <taxon>Pseudomonadati</taxon>
        <taxon>Bacteroidota</taxon>
        <taxon>Flavobacteriia</taxon>
        <taxon>Flavobacteriales</taxon>
        <taxon>Weeksellaceae</taxon>
        <taxon>Chryseobacterium group</taxon>
        <taxon>Chryseobacterium</taxon>
    </lineage>
</organism>
<accession>A0A9Q3V464</accession>
<evidence type="ECO:0000313" key="1">
    <source>
        <dbReference type="EMBL" id="MCD1116749.1"/>
    </source>
</evidence>
<name>A0A9Q3V464_9FLAO</name>